<dbReference type="EMBL" id="CP000612">
    <property type="protein sequence ID" value="ABO50086.1"/>
    <property type="molecule type" value="Genomic_DNA"/>
</dbReference>
<dbReference type="GO" id="GO:0003700">
    <property type="term" value="F:DNA-binding transcription factor activity"/>
    <property type="evidence" value="ECO:0007669"/>
    <property type="project" value="TreeGrafter"/>
</dbReference>
<dbReference type="STRING" id="349161.Dred_1558"/>
<evidence type="ECO:0000256" key="1">
    <source>
        <dbReference type="ARBA" id="ARBA00023125"/>
    </source>
</evidence>
<dbReference type="Pfam" id="PF07883">
    <property type="entry name" value="Cupin_2"/>
    <property type="match status" value="1"/>
</dbReference>
<organism evidence="3 4">
    <name type="scientific">Desulforamulus reducens (strain ATCC BAA-1160 / DSM 100696 / MI-1)</name>
    <name type="common">Desulfotomaculum reducens</name>
    <dbReference type="NCBI Taxonomy" id="349161"/>
    <lineage>
        <taxon>Bacteria</taxon>
        <taxon>Bacillati</taxon>
        <taxon>Bacillota</taxon>
        <taxon>Clostridia</taxon>
        <taxon>Eubacteriales</taxon>
        <taxon>Peptococcaceae</taxon>
        <taxon>Desulforamulus</taxon>
    </lineage>
</organism>
<dbReference type="InterPro" id="IPR050807">
    <property type="entry name" value="TransReg_Diox_bact_type"/>
</dbReference>
<dbReference type="PANTHER" id="PTHR46797:SF25">
    <property type="entry name" value="TRANSCRIPTIONAL REGULATOR"/>
    <property type="match status" value="1"/>
</dbReference>
<dbReference type="SUPFAM" id="SSF51182">
    <property type="entry name" value="RmlC-like cupins"/>
    <property type="match status" value="1"/>
</dbReference>
<dbReference type="HOGENOM" id="CLU_085376_1_2_9"/>
<dbReference type="InterPro" id="IPR010982">
    <property type="entry name" value="Lambda_DNA-bd_dom_sf"/>
</dbReference>
<keyword evidence="1" id="KW-0238">DNA-binding</keyword>
<dbReference type="InterPro" id="IPR014710">
    <property type="entry name" value="RmlC-like_jellyroll"/>
</dbReference>
<dbReference type="eggNOG" id="COG1396">
    <property type="taxonomic scope" value="Bacteria"/>
</dbReference>
<proteinExistence type="predicted"/>
<dbReference type="Gene3D" id="2.60.120.10">
    <property type="entry name" value="Jelly Rolls"/>
    <property type="match status" value="1"/>
</dbReference>
<accession>A4J4T3</accession>
<dbReference type="PANTHER" id="PTHR46797">
    <property type="entry name" value="HTH-TYPE TRANSCRIPTIONAL REGULATOR"/>
    <property type="match status" value="1"/>
</dbReference>
<dbReference type="Gene3D" id="1.10.260.40">
    <property type="entry name" value="lambda repressor-like DNA-binding domains"/>
    <property type="match status" value="1"/>
</dbReference>
<sequence length="180" mass="20319">MEEIFEKVRTLRNQKNMTLKDLSEKTGLSVSFLSQVERGTSSLAITSLKKIADALNVHIASFFANYSNTNFTTRADEQKSFKIEGSSTEYIRLSGEFHGRNLEPLLVTFAPGQVQPNTFCHPGEEFYYVLEGAVIFNVDGKEILVKEGDTIHFPSTLPHFWINPLQQKTKVLCVLTPVIF</sequence>
<dbReference type="Proteomes" id="UP000001556">
    <property type="component" value="Chromosome"/>
</dbReference>
<dbReference type="PROSITE" id="PS50943">
    <property type="entry name" value="HTH_CROC1"/>
    <property type="match status" value="1"/>
</dbReference>
<protein>
    <submittedName>
        <fullName evidence="3">Cupin 2, conserved barrel domain protein</fullName>
    </submittedName>
</protein>
<dbReference type="CDD" id="cd00093">
    <property type="entry name" value="HTH_XRE"/>
    <property type="match status" value="1"/>
</dbReference>
<keyword evidence="4" id="KW-1185">Reference proteome</keyword>
<name>A4J4T3_DESRM</name>
<evidence type="ECO:0000259" key="2">
    <source>
        <dbReference type="PROSITE" id="PS50943"/>
    </source>
</evidence>
<feature type="domain" description="HTH cro/C1-type" evidence="2">
    <location>
        <begin position="8"/>
        <end position="62"/>
    </location>
</feature>
<reference evidence="3 4" key="1">
    <citation type="submission" date="2007-03" db="EMBL/GenBank/DDBJ databases">
        <title>Complete sequence of Desulfotomaculum reducens MI-1.</title>
        <authorList>
            <consortium name="US DOE Joint Genome Institute"/>
            <person name="Copeland A."/>
            <person name="Lucas S."/>
            <person name="Lapidus A."/>
            <person name="Barry K."/>
            <person name="Detter J.C."/>
            <person name="Glavina del Rio T."/>
            <person name="Hammon N."/>
            <person name="Israni S."/>
            <person name="Dalin E."/>
            <person name="Tice H."/>
            <person name="Pitluck S."/>
            <person name="Sims D."/>
            <person name="Brettin T."/>
            <person name="Bruce D."/>
            <person name="Han C."/>
            <person name="Tapia R."/>
            <person name="Schmutz J."/>
            <person name="Larimer F."/>
            <person name="Land M."/>
            <person name="Hauser L."/>
            <person name="Kyrpides N."/>
            <person name="Kim E."/>
            <person name="Tebo B.M."/>
            <person name="Richardson P."/>
        </authorList>
    </citation>
    <scope>NUCLEOTIDE SEQUENCE [LARGE SCALE GENOMIC DNA]</scope>
    <source>
        <strain evidence="3 4">MI-1</strain>
    </source>
</reference>
<dbReference type="Pfam" id="PF01381">
    <property type="entry name" value="HTH_3"/>
    <property type="match status" value="1"/>
</dbReference>
<dbReference type="eggNOG" id="COG0662">
    <property type="taxonomic scope" value="Bacteria"/>
</dbReference>
<dbReference type="InterPro" id="IPR001387">
    <property type="entry name" value="Cro/C1-type_HTH"/>
</dbReference>
<dbReference type="InterPro" id="IPR013096">
    <property type="entry name" value="Cupin_2"/>
</dbReference>
<dbReference type="GO" id="GO:0005829">
    <property type="term" value="C:cytosol"/>
    <property type="evidence" value="ECO:0007669"/>
    <property type="project" value="TreeGrafter"/>
</dbReference>
<evidence type="ECO:0000313" key="4">
    <source>
        <dbReference type="Proteomes" id="UP000001556"/>
    </source>
</evidence>
<dbReference type="KEGG" id="drm:Dred_1558"/>
<evidence type="ECO:0000313" key="3">
    <source>
        <dbReference type="EMBL" id="ABO50086.1"/>
    </source>
</evidence>
<dbReference type="SUPFAM" id="SSF47413">
    <property type="entry name" value="lambda repressor-like DNA-binding domains"/>
    <property type="match status" value="1"/>
</dbReference>
<dbReference type="OrthoDB" id="9814553at2"/>
<dbReference type="CDD" id="cd02209">
    <property type="entry name" value="cupin_XRE_C"/>
    <property type="match status" value="1"/>
</dbReference>
<gene>
    <name evidence="3" type="ordered locus">Dred_1558</name>
</gene>
<dbReference type="RefSeq" id="WP_011877902.1">
    <property type="nucleotide sequence ID" value="NC_009253.1"/>
</dbReference>
<dbReference type="GO" id="GO:0003677">
    <property type="term" value="F:DNA binding"/>
    <property type="evidence" value="ECO:0007669"/>
    <property type="project" value="UniProtKB-KW"/>
</dbReference>
<dbReference type="InterPro" id="IPR011051">
    <property type="entry name" value="RmlC_Cupin_sf"/>
</dbReference>
<dbReference type="AlphaFoldDB" id="A4J4T3"/>
<dbReference type="SMART" id="SM00530">
    <property type="entry name" value="HTH_XRE"/>
    <property type="match status" value="1"/>
</dbReference>